<dbReference type="Proteomes" id="UP000748752">
    <property type="component" value="Unassembled WGS sequence"/>
</dbReference>
<dbReference type="InterPro" id="IPR014948">
    <property type="entry name" value="BrxA"/>
</dbReference>
<keyword evidence="2" id="KW-1185">Reference proteome</keyword>
<evidence type="ECO:0000313" key="2">
    <source>
        <dbReference type="Proteomes" id="UP000748752"/>
    </source>
</evidence>
<dbReference type="Pfam" id="PF08849">
    <property type="entry name" value="BrxA"/>
    <property type="match status" value="1"/>
</dbReference>
<dbReference type="RefSeq" id="WP_200239126.1">
    <property type="nucleotide sequence ID" value="NZ_NRRV01000037.1"/>
</dbReference>
<comment type="caution">
    <text evidence="1">The sequence shown here is derived from an EMBL/GenBank/DDBJ whole genome shotgun (WGS) entry which is preliminary data.</text>
</comment>
<name>A0ABS1CJA0_9GAMM</name>
<dbReference type="EMBL" id="NRRV01000037">
    <property type="protein sequence ID" value="MBK1631999.1"/>
    <property type="molecule type" value="Genomic_DNA"/>
</dbReference>
<protein>
    <recommendedName>
        <fullName evidence="3">DUF1819 family protein</fullName>
    </recommendedName>
</protein>
<dbReference type="InterPro" id="IPR023137">
    <property type="entry name" value="BrxA_sf"/>
</dbReference>
<evidence type="ECO:0008006" key="3">
    <source>
        <dbReference type="Google" id="ProtNLM"/>
    </source>
</evidence>
<evidence type="ECO:0000313" key="1">
    <source>
        <dbReference type="EMBL" id="MBK1631999.1"/>
    </source>
</evidence>
<proteinExistence type="predicted"/>
<gene>
    <name evidence="1" type="ORF">CKO31_14890</name>
</gene>
<organism evidence="1 2">
    <name type="scientific">Thiohalocapsa halophila</name>
    <dbReference type="NCBI Taxonomy" id="69359"/>
    <lineage>
        <taxon>Bacteria</taxon>
        <taxon>Pseudomonadati</taxon>
        <taxon>Pseudomonadota</taxon>
        <taxon>Gammaproteobacteria</taxon>
        <taxon>Chromatiales</taxon>
        <taxon>Chromatiaceae</taxon>
        <taxon>Thiohalocapsa</taxon>
    </lineage>
</organism>
<accession>A0ABS1CJA0</accession>
<dbReference type="Gene3D" id="1.10.3540.10">
    <property type="entry name" value="uncharacterized protein from magnetospirillum magneticum domain"/>
    <property type="match status" value="1"/>
</dbReference>
<sequence length="205" mass="22568">MLDAGRYKANFTRGGLMVPESRIVADLLLAGADANGWRQAIEVDNVLAKRSVSTAATKATLIRGRLKTLPPALWGVIRDGSRPAATHAVLAGVINYSPLFGDFLDLVVRDLYRRFEPVLKPQHWDAYVEDCQGRDAAIPTWAPATELSLRRRVFSMMAEAGYLNGGRRHELTSLQISPEVISALKDAGQHYALRCIQVGSPEETR</sequence>
<reference evidence="1 2" key="1">
    <citation type="journal article" date="2020" name="Microorganisms">
        <title>Osmotic Adaptation and Compatible Solute Biosynthesis of Phototrophic Bacteria as Revealed from Genome Analyses.</title>
        <authorList>
            <person name="Imhoff J.F."/>
            <person name="Rahn T."/>
            <person name="Kunzel S."/>
            <person name="Keller A."/>
            <person name="Neulinger S.C."/>
        </authorList>
    </citation>
    <scope>NUCLEOTIDE SEQUENCE [LARGE SCALE GENOMIC DNA]</scope>
    <source>
        <strain evidence="1 2">DSM 6210</strain>
    </source>
</reference>